<dbReference type="EMBL" id="LSRL02000030">
    <property type="protein sequence ID" value="TDG48690.1"/>
    <property type="molecule type" value="Genomic_DNA"/>
</dbReference>
<proteinExistence type="predicted"/>
<dbReference type="OMA" id="RHMWRAT"/>
<comment type="caution">
    <text evidence="2">The sequence shown here is derived from an EMBL/GenBank/DDBJ whole genome shotgun (WGS) entry which is preliminary data.</text>
</comment>
<accession>A0A484BKX7</accession>
<dbReference type="OrthoDB" id="7873179at2759"/>
<name>A0A484BKX7_DRONA</name>
<sequence>MKLLWLSIWLLSHSAVMQINGYCLRQSLPMENGAARHMWRATGWPADTGSCAGPAALLRSATDGDGAAAAGLATPNATATGKATAASVQAVSLANYVYQCASKRAPNLSPDLTSASSLLRPYQLERQQLTLPAIAMNLNPANLWPDN</sequence>
<keyword evidence="1" id="KW-0732">Signal</keyword>
<organism evidence="2 3">
    <name type="scientific">Drosophila navojoa</name>
    <name type="common">Fruit fly</name>
    <dbReference type="NCBI Taxonomy" id="7232"/>
    <lineage>
        <taxon>Eukaryota</taxon>
        <taxon>Metazoa</taxon>
        <taxon>Ecdysozoa</taxon>
        <taxon>Arthropoda</taxon>
        <taxon>Hexapoda</taxon>
        <taxon>Insecta</taxon>
        <taxon>Pterygota</taxon>
        <taxon>Neoptera</taxon>
        <taxon>Endopterygota</taxon>
        <taxon>Diptera</taxon>
        <taxon>Brachycera</taxon>
        <taxon>Muscomorpha</taxon>
        <taxon>Ephydroidea</taxon>
        <taxon>Drosophilidae</taxon>
        <taxon>Drosophila</taxon>
    </lineage>
</organism>
<feature type="signal peptide" evidence="1">
    <location>
        <begin position="1"/>
        <end position="21"/>
    </location>
</feature>
<dbReference type="Proteomes" id="UP000295192">
    <property type="component" value="Unassembled WGS sequence"/>
</dbReference>
<gene>
    <name evidence="2" type="ORF">AWZ03_004802</name>
</gene>
<reference evidence="2 3" key="1">
    <citation type="journal article" date="2019" name="J. Hered.">
        <title>An Improved Genome Assembly for Drosophila navojoa, the Basal Species in the mojavensis Cluster.</title>
        <authorList>
            <person name="Vanderlinde T."/>
            <person name="Dupim E.G."/>
            <person name="Nazario-Yepiz N.O."/>
            <person name="Carvalho A.B."/>
        </authorList>
    </citation>
    <scope>NUCLEOTIDE SEQUENCE [LARGE SCALE GENOMIC DNA]</scope>
    <source>
        <strain evidence="2">Navoj_Jal97</strain>
        <tissue evidence="2">Whole organism</tissue>
    </source>
</reference>
<dbReference type="AlphaFoldDB" id="A0A484BKX7"/>
<protein>
    <submittedName>
        <fullName evidence="2">Uncharacterized protein</fullName>
    </submittedName>
</protein>
<evidence type="ECO:0000313" key="2">
    <source>
        <dbReference type="EMBL" id="TDG48690.1"/>
    </source>
</evidence>
<evidence type="ECO:0000256" key="1">
    <source>
        <dbReference type="SAM" id="SignalP"/>
    </source>
</evidence>
<evidence type="ECO:0000313" key="3">
    <source>
        <dbReference type="Proteomes" id="UP000295192"/>
    </source>
</evidence>
<keyword evidence="3" id="KW-1185">Reference proteome</keyword>
<feature type="chain" id="PRO_5019811733" evidence="1">
    <location>
        <begin position="22"/>
        <end position="147"/>
    </location>
</feature>
<dbReference type="KEGG" id="dnv:108652038"/>